<dbReference type="Gene3D" id="3.20.20.190">
    <property type="entry name" value="Phosphatidylinositol (PI) phosphodiesterase"/>
    <property type="match status" value="1"/>
</dbReference>
<protein>
    <submittedName>
        <fullName evidence="5">Alkaline phosphatase</fullName>
    </submittedName>
</protein>
<dbReference type="GO" id="GO:0008081">
    <property type="term" value="F:phosphoric diester hydrolase activity"/>
    <property type="evidence" value="ECO:0007669"/>
    <property type="project" value="InterPro"/>
</dbReference>
<comment type="similarity">
    <text evidence="4">Belongs to the alkaline phosphatase family.</text>
</comment>
<dbReference type="Pfam" id="PF13653">
    <property type="entry name" value="GDPD_2"/>
    <property type="match status" value="1"/>
</dbReference>
<dbReference type="GO" id="GO:0006629">
    <property type="term" value="P:lipid metabolic process"/>
    <property type="evidence" value="ECO:0007669"/>
    <property type="project" value="InterPro"/>
</dbReference>
<dbReference type="SUPFAM" id="SSF51695">
    <property type="entry name" value="PLC-like phosphodiesterases"/>
    <property type="match status" value="1"/>
</dbReference>
<evidence type="ECO:0000256" key="2">
    <source>
        <dbReference type="PIRSR" id="PIRSR601952-1"/>
    </source>
</evidence>
<dbReference type="GO" id="GO:0004035">
    <property type="term" value="F:alkaline phosphatase activity"/>
    <property type="evidence" value="ECO:0007669"/>
    <property type="project" value="TreeGrafter"/>
</dbReference>
<dbReference type="InterPro" id="IPR001952">
    <property type="entry name" value="Alkaline_phosphatase"/>
</dbReference>
<accession>A0A1N6RKI6</accession>
<dbReference type="CDD" id="cd08577">
    <property type="entry name" value="PI-PLCc_GDPD_SF_unchar3"/>
    <property type="match status" value="1"/>
</dbReference>
<dbReference type="GO" id="GO:0046872">
    <property type="term" value="F:metal ion binding"/>
    <property type="evidence" value="ECO:0007669"/>
    <property type="project" value="UniProtKB-KW"/>
</dbReference>
<comment type="cofactor">
    <cofactor evidence="3">
        <name>Mg(2+)</name>
        <dbReference type="ChEBI" id="CHEBI:18420"/>
    </cofactor>
    <text evidence="3">Binds 1 Mg(2+) ion.</text>
</comment>
<dbReference type="RefSeq" id="WP_076547445.1">
    <property type="nucleotide sequence ID" value="NZ_FTMA01000001.1"/>
</dbReference>
<dbReference type="EMBL" id="FTMA01000001">
    <property type="protein sequence ID" value="SIQ29325.1"/>
    <property type="molecule type" value="Genomic_DNA"/>
</dbReference>
<feature type="binding site" evidence="3">
    <location>
        <position position="488"/>
    </location>
    <ligand>
        <name>Zn(2+)</name>
        <dbReference type="ChEBI" id="CHEBI:29105"/>
        <label>2</label>
    </ligand>
</feature>
<evidence type="ECO:0000313" key="6">
    <source>
        <dbReference type="Proteomes" id="UP000186953"/>
    </source>
</evidence>
<organism evidence="5 6">
    <name type="scientific">Maribacter ulvicola</name>
    <dbReference type="NCBI Taxonomy" id="228959"/>
    <lineage>
        <taxon>Bacteria</taxon>
        <taxon>Pseudomonadati</taxon>
        <taxon>Bacteroidota</taxon>
        <taxon>Flavobacteriia</taxon>
        <taxon>Flavobacteriales</taxon>
        <taxon>Flavobacteriaceae</taxon>
        <taxon>Maribacter</taxon>
    </lineage>
</organism>
<feature type="binding site" evidence="3">
    <location>
        <position position="379"/>
    </location>
    <ligand>
        <name>Mg(2+)</name>
        <dbReference type="ChEBI" id="CHEBI:18420"/>
    </ligand>
</feature>
<dbReference type="OrthoDB" id="9794455at2"/>
<dbReference type="PANTHER" id="PTHR11596">
    <property type="entry name" value="ALKALINE PHOSPHATASE"/>
    <property type="match status" value="1"/>
</dbReference>
<dbReference type="Gene3D" id="3.40.720.10">
    <property type="entry name" value="Alkaline Phosphatase, subunit A"/>
    <property type="match status" value="1"/>
</dbReference>
<dbReference type="Proteomes" id="UP000186953">
    <property type="component" value="Unassembled WGS sequence"/>
</dbReference>
<dbReference type="SUPFAM" id="SSF53649">
    <property type="entry name" value="Alkaline phosphatase-like"/>
    <property type="match status" value="1"/>
</dbReference>
<dbReference type="CDD" id="cd16012">
    <property type="entry name" value="ALP"/>
    <property type="match status" value="1"/>
</dbReference>
<feature type="binding site" evidence="3">
    <location>
        <position position="492"/>
    </location>
    <ligand>
        <name>Zn(2+)</name>
        <dbReference type="ChEBI" id="CHEBI:29105"/>
        <label>2</label>
    </ligand>
</feature>
<dbReference type="PRINTS" id="PR00113">
    <property type="entry name" value="ALKPHPHTASE"/>
</dbReference>
<dbReference type="Pfam" id="PF00245">
    <property type="entry name" value="Alk_phosphatase"/>
    <property type="match status" value="3"/>
</dbReference>
<keyword evidence="3" id="KW-0479">Metal-binding</keyword>
<comment type="cofactor">
    <cofactor evidence="3">
        <name>Zn(2+)</name>
        <dbReference type="ChEBI" id="CHEBI:29105"/>
    </cofactor>
    <text evidence="3">Binds 2 Zn(2+) ions.</text>
</comment>
<dbReference type="AlphaFoldDB" id="A0A1N6RKI6"/>
<keyword evidence="3" id="KW-0460">Magnesium</keyword>
<dbReference type="SMART" id="SM00098">
    <property type="entry name" value="alkPPc"/>
    <property type="match status" value="1"/>
</dbReference>
<dbReference type="PANTHER" id="PTHR11596:SF5">
    <property type="entry name" value="ALKALINE PHOSPHATASE"/>
    <property type="match status" value="1"/>
</dbReference>
<proteinExistence type="inferred from homology"/>
<keyword evidence="1" id="KW-0597">Phosphoprotein</keyword>
<feature type="binding site" evidence="3">
    <location>
        <position position="531"/>
    </location>
    <ligand>
        <name>Zn(2+)</name>
        <dbReference type="ChEBI" id="CHEBI:29105"/>
        <label>2</label>
    </ligand>
</feature>
<evidence type="ECO:0000313" key="5">
    <source>
        <dbReference type="EMBL" id="SIQ29325.1"/>
    </source>
</evidence>
<keyword evidence="6" id="KW-1185">Reference proteome</keyword>
<evidence type="ECO:0000256" key="1">
    <source>
        <dbReference type="ARBA" id="ARBA00022553"/>
    </source>
</evidence>
<dbReference type="STRING" id="228959.SAMN05421797_1011317"/>
<dbReference type="InterPro" id="IPR017946">
    <property type="entry name" value="PLC-like_Pdiesterase_TIM-brl"/>
</dbReference>
<feature type="binding site" evidence="3">
    <location>
        <position position="530"/>
    </location>
    <ligand>
        <name>Zn(2+)</name>
        <dbReference type="ChEBI" id="CHEBI:29105"/>
        <label>2</label>
    </ligand>
</feature>
<feature type="binding site" evidence="3">
    <location>
        <position position="285"/>
    </location>
    <ligand>
        <name>Zn(2+)</name>
        <dbReference type="ChEBI" id="CHEBI:29105"/>
        <label>2</label>
    </ligand>
</feature>
<feature type="binding site" evidence="3">
    <location>
        <position position="285"/>
    </location>
    <ligand>
        <name>Mg(2+)</name>
        <dbReference type="ChEBI" id="CHEBI:18420"/>
    </ligand>
</feature>
<dbReference type="InterPro" id="IPR017850">
    <property type="entry name" value="Alkaline_phosphatase_core_sf"/>
</dbReference>
<evidence type="ECO:0000256" key="4">
    <source>
        <dbReference type="RuleBase" id="RU003946"/>
    </source>
</evidence>
<keyword evidence="3" id="KW-0862">Zinc</keyword>
<name>A0A1N6RKI6_9FLAO</name>
<dbReference type="InterPro" id="IPR039559">
    <property type="entry name" value="AIM6_PI-PLC-like_dom"/>
</dbReference>
<feature type="binding site" evidence="3">
    <location>
        <position position="483"/>
    </location>
    <ligand>
        <name>Mg(2+)</name>
        <dbReference type="ChEBI" id="CHEBI:18420"/>
    </ligand>
</feature>
<reference evidence="6" key="1">
    <citation type="submission" date="2017-01" db="EMBL/GenBank/DDBJ databases">
        <authorList>
            <person name="Varghese N."/>
            <person name="Submissions S."/>
        </authorList>
    </citation>
    <scope>NUCLEOTIDE SEQUENCE [LARGE SCALE GENOMIC DNA]</scope>
    <source>
        <strain evidence="6">DSM 15366</strain>
    </source>
</reference>
<feature type="active site" description="Phosphoserine intermediate" evidence="2">
    <location>
        <position position="326"/>
    </location>
</feature>
<gene>
    <name evidence="5" type="ORF">SAMN05421797_1011317</name>
</gene>
<evidence type="ECO:0000256" key="3">
    <source>
        <dbReference type="PIRSR" id="PIRSR601952-2"/>
    </source>
</evidence>
<sequence>MRFSKFTIACLLVIGVYSGFSQEYKVHSHNDYQQNIPLWKALGAEVNSIEVDVFYENGKLMVAHELDEIQEYRTLERLYLDPLKEVLQLDLIANRSLQLMIDVKTNAYTTIDAIVEVLKKYPLITNSTNVRIVVSGNRPKVEEYVNYPDYIFFDYQSLQPVTDTKSLDKIAMVSLSFKKYSQWNGKGRLTAKDYKNVAEVIEKAHELNKPFRFWATPDSKSAWKAFANMGVDYINTDMPNKCVTYLSSLKDRVVSNTVFSEVYTPTFKSDQTQRTPKNIILMIGDGNGLTQMSSAILANNGALSLTQLKSIGLIKTQSADDFTTDSAGAGTAIATGEKTNNRAIGTDINGEAIPNLTEILTENGFNTGIVTTDEITGATPSSFFAHQTDRGMVKEIALDLHDAALKLFISQPTHTVHRIEDAGFVMKSDISTVGSSTDKKVGAWFHKSTEKKAELNVSKLAIASKNAISFLDKKEKPFFLLLEGAKIDSYGHANDIKGVVQESISFDKAITEVLKFADADKNTLVIITADHETGGLTIPQGNVGNHEIEADFTTHDHTGVMVPVFAYGPMSQEFQGVYENNEIFLKLLNIMKISTKK</sequence>